<evidence type="ECO:0000313" key="11">
    <source>
        <dbReference type="Proteomes" id="UP000887226"/>
    </source>
</evidence>
<dbReference type="Proteomes" id="UP000887226">
    <property type="component" value="Unassembled WGS sequence"/>
</dbReference>
<proteinExistence type="inferred from homology"/>
<organism evidence="10 11">
    <name type="scientific">Calycina marina</name>
    <dbReference type="NCBI Taxonomy" id="1763456"/>
    <lineage>
        <taxon>Eukaryota</taxon>
        <taxon>Fungi</taxon>
        <taxon>Dikarya</taxon>
        <taxon>Ascomycota</taxon>
        <taxon>Pezizomycotina</taxon>
        <taxon>Leotiomycetes</taxon>
        <taxon>Helotiales</taxon>
        <taxon>Pezizellaceae</taxon>
        <taxon>Calycina</taxon>
    </lineage>
</organism>
<comment type="caution">
    <text evidence="10">The sequence shown here is derived from an EMBL/GenBank/DDBJ whole genome shotgun (WGS) entry which is preliminary data.</text>
</comment>
<keyword evidence="4 9" id="KW-0812">Transmembrane</keyword>
<evidence type="ECO:0000256" key="9">
    <source>
        <dbReference type="SAM" id="Phobius"/>
    </source>
</evidence>
<evidence type="ECO:0000256" key="3">
    <source>
        <dbReference type="ARBA" id="ARBA00017059"/>
    </source>
</evidence>
<keyword evidence="7 9" id="KW-0472">Membrane</keyword>
<evidence type="ECO:0000256" key="5">
    <source>
        <dbReference type="ARBA" id="ARBA00022824"/>
    </source>
</evidence>
<comment type="function">
    <text evidence="8">Component of the signal peptidase complex (SPC) which catalyzes the cleavage of N-terminal signal sequences from nascent proteins as they are translocated into the lumen of the endoplasmic reticulum. Dispensable for SPC enzymatic activity.</text>
</comment>
<dbReference type="PANTHER" id="PTHR13202:SF0">
    <property type="entry name" value="SIGNAL PEPTIDASE COMPLEX SUBUNIT 1"/>
    <property type="match status" value="1"/>
</dbReference>
<sequence length="103" mass="11299">MADQLLENARDLFEGQIDFEGQRLAEFLATVLLSIVGVVSFLYGYFLQDIKLALLIGLGGTVLTFLLVVPPWPLFKAHPVKWLPAPEENKSSQGIVVDGMVIG</sequence>
<evidence type="ECO:0000256" key="4">
    <source>
        <dbReference type="ARBA" id="ARBA00022692"/>
    </source>
</evidence>
<evidence type="ECO:0000256" key="2">
    <source>
        <dbReference type="ARBA" id="ARBA00005245"/>
    </source>
</evidence>
<dbReference type="GO" id="GO:0045047">
    <property type="term" value="P:protein targeting to ER"/>
    <property type="evidence" value="ECO:0007669"/>
    <property type="project" value="TreeGrafter"/>
</dbReference>
<evidence type="ECO:0000313" key="10">
    <source>
        <dbReference type="EMBL" id="KAG9249201.1"/>
    </source>
</evidence>
<feature type="transmembrane region" description="Helical" evidence="9">
    <location>
        <begin position="27"/>
        <end position="46"/>
    </location>
</feature>
<name>A0A9P7ZCF4_9HELO</name>
<comment type="subcellular location">
    <subcellularLocation>
        <location evidence="1">Endoplasmic reticulum membrane</location>
        <topology evidence="1">Multi-pass membrane protein</topology>
    </subcellularLocation>
</comment>
<keyword evidence="6 9" id="KW-1133">Transmembrane helix</keyword>
<keyword evidence="5" id="KW-0256">Endoplasmic reticulum</keyword>
<dbReference type="OrthoDB" id="263893at2759"/>
<evidence type="ECO:0000256" key="6">
    <source>
        <dbReference type="ARBA" id="ARBA00022989"/>
    </source>
</evidence>
<evidence type="ECO:0000256" key="8">
    <source>
        <dbReference type="ARBA" id="ARBA00045204"/>
    </source>
</evidence>
<dbReference type="EMBL" id="MU253738">
    <property type="protein sequence ID" value="KAG9249201.1"/>
    <property type="molecule type" value="Genomic_DNA"/>
</dbReference>
<dbReference type="InterPro" id="IPR009542">
    <property type="entry name" value="Spc1/SPCS1"/>
</dbReference>
<dbReference type="Pfam" id="PF06645">
    <property type="entry name" value="SPC12"/>
    <property type="match status" value="1"/>
</dbReference>
<gene>
    <name evidence="10" type="ORF">BJ878DRAFT_91697</name>
</gene>
<evidence type="ECO:0000256" key="7">
    <source>
        <dbReference type="ARBA" id="ARBA00023136"/>
    </source>
</evidence>
<keyword evidence="11" id="KW-1185">Reference proteome</keyword>
<accession>A0A9P7ZCF4</accession>
<dbReference type="AlphaFoldDB" id="A0A9P7ZCF4"/>
<dbReference type="PANTHER" id="PTHR13202">
    <property type="entry name" value="MICROSOMAL SIGNAL PEPTIDASE 12 KDA SUBUNIT"/>
    <property type="match status" value="1"/>
</dbReference>
<reference evidence="10" key="1">
    <citation type="journal article" date="2021" name="IMA Fungus">
        <title>Genomic characterization of three marine fungi, including Emericellopsis atlantica sp. nov. with signatures of a generalist lifestyle and marine biomass degradation.</title>
        <authorList>
            <person name="Hagestad O.C."/>
            <person name="Hou L."/>
            <person name="Andersen J.H."/>
            <person name="Hansen E.H."/>
            <person name="Altermark B."/>
            <person name="Li C."/>
            <person name="Kuhnert E."/>
            <person name="Cox R.J."/>
            <person name="Crous P.W."/>
            <person name="Spatafora J.W."/>
            <person name="Lail K."/>
            <person name="Amirebrahimi M."/>
            <person name="Lipzen A."/>
            <person name="Pangilinan J."/>
            <person name="Andreopoulos W."/>
            <person name="Hayes R.D."/>
            <person name="Ng V."/>
            <person name="Grigoriev I.V."/>
            <person name="Jackson S.A."/>
            <person name="Sutton T.D.S."/>
            <person name="Dobson A.D.W."/>
            <person name="Rama T."/>
        </authorList>
    </citation>
    <scope>NUCLEOTIDE SEQUENCE</scope>
    <source>
        <strain evidence="10">TRa3180A</strain>
    </source>
</reference>
<comment type="similarity">
    <text evidence="2">Belongs to the SPCS1 family.</text>
</comment>
<dbReference type="GO" id="GO:0005787">
    <property type="term" value="C:signal peptidase complex"/>
    <property type="evidence" value="ECO:0007669"/>
    <property type="project" value="InterPro"/>
</dbReference>
<feature type="transmembrane region" description="Helical" evidence="9">
    <location>
        <begin position="52"/>
        <end position="75"/>
    </location>
</feature>
<protein>
    <recommendedName>
        <fullName evidence="3">Signal peptidase complex subunit 1</fullName>
    </recommendedName>
</protein>
<dbReference type="GO" id="GO:0006465">
    <property type="term" value="P:signal peptide processing"/>
    <property type="evidence" value="ECO:0007669"/>
    <property type="project" value="InterPro"/>
</dbReference>
<evidence type="ECO:0000256" key="1">
    <source>
        <dbReference type="ARBA" id="ARBA00004477"/>
    </source>
</evidence>